<evidence type="ECO:0000313" key="2">
    <source>
        <dbReference type="Proteomes" id="UP000682308"/>
    </source>
</evidence>
<evidence type="ECO:0000313" key="1">
    <source>
        <dbReference type="EMBL" id="MBR8639928.1"/>
    </source>
</evidence>
<dbReference type="AlphaFoldDB" id="A0A941F9H6"/>
<dbReference type="EMBL" id="JAGTPG010000002">
    <property type="protein sequence ID" value="MBR8639928.1"/>
    <property type="molecule type" value="Genomic_DNA"/>
</dbReference>
<accession>A0A941F9H6</accession>
<reference evidence="1 2" key="1">
    <citation type="submission" date="2021-04" db="EMBL/GenBank/DDBJ databases">
        <title>Characterization of the biosynthetic gene cluster of new lipopeptides with antitumor activity in the genome of the marine Streptomyces PHM034.</title>
        <authorList>
            <person name="Ceniceros A."/>
            <person name="Canedo L."/>
            <person name="Mendez C."/>
            <person name="Olano C."/>
            <person name="Schleissner C."/>
            <person name="Cuevas C."/>
            <person name="De La Calle F."/>
            <person name="Salas J.A."/>
        </authorList>
    </citation>
    <scope>NUCLEOTIDE SEQUENCE [LARGE SCALE GENOMIC DNA]</scope>
    <source>
        <strain evidence="1 2">PHM034</strain>
    </source>
</reference>
<keyword evidence="2" id="KW-1185">Reference proteome</keyword>
<dbReference type="Gene3D" id="1.10.357.10">
    <property type="entry name" value="Tetracycline Repressor, domain 2"/>
    <property type="match status" value="1"/>
</dbReference>
<organism evidence="1 2">
    <name type="scientific">Streptomyces tuirus</name>
    <dbReference type="NCBI Taxonomy" id="68278"/>
    <lineage>
        <taxon>Bacteria</taxon>
        <taxon>Bacillati</taxon>
        <taxon>Actinomycetota</taxon>
        <taxon>Actinomycetes</taxon>
        <taxon>Kitasatosporales</taxon>
        <taxon>Streptomycetaceae</taxon>
        <taxon>Streptomyces</taxon>
    </lineage>
</organism>
<proteinExistence type="predicted"/>
<dbReference type="SUPFAM" id="SSF48498">
    <property type="entry name" value="Tetracyclin repressor-like, C-terminal domain"/>
    <property type="match status" value="1"/>
</dbReference>
<name>A0A941F9H6_9ACTN</name>
<sequence>MDVSPRIRQGQRDGDVGQDVDSRAQALLLQNTPAGLRVMAKTCDRPTLHRITDTALAGL</sequence>
<dbReference type="Proteomes" id="UP000682308">
    <property type="component" value="Unassembled WGS sequence"/>
</dbReference>
<gene>
    <name evidence="1" type="ORF">KEF29_13065</name>
</gene>
<dbReference type="InterPro" id="IPR036271">
    <property type="entry name" value="Tet_transcr_reg_TetR-rel_C_sf"/>
</dbReference>
<protein>
    <submittedName>
        <fullName evidence="1">Uncharacterized protein</fullName>
    </submittedName>
</protein>
<comment type="caution">
    <text evidence="1">The sequence shown here is derived from an EMBL/GenBank/DDBJ whole genome shotgun (WGS) entry which is preliminary data.</text>
</comment>